<dbReference type="GO" id="GO:0004553">
    <property type="term" value="F:hydrolase activity, hydrolyzing O-glycosyl compounds"/>
    <property type="evidence" value="ECO:0007669"/>
    <property type="project" value="InterPro"/>
</dbReference>
<dbReference type="GO" id="GO:0030247">
    <property type="term" value="F:polysaccharide binding"/>
    <property type="evidence" value="ECO:0007669"/>
    <property type="project" value="UniProtKB-UniRule"/>
</dbReference>
<dbReference type="Gene3D" id="2.60.40.290">
    <property type="match status" value="1"/>
</dbReference>
<dbReference type="SMART" id="SM00637">
    <property type="entry name" value="CBD_II"/>
    <property type="match status" value="1"/>
</dbReference>
<dbReference type="PROSITE" id="PS51173">
    <property type="entry name" value="CBM2"/>
    <property type="match status" value="1"/>
</dbReference>
<dbReference type="Proteomes" id="UP000482960">
    <property type="component" value="Unassembled WGS sequence"/>
</dbReference>
<dbReference type="RefSeq" id="WP_173083205.1">
    <property type="nucleotide sequence ID" value="NZ_BAABJB010000021.1"/>
</dbReference>
<sequence length="340" mass="34784">MRTLHSIRPRLSAAVVATVVALAGMVAFAGATATPAYAASGCRVEYRTTWATGTQFGTSILFTNTGDALNGWELQFAFPGDQRVTAGWPVTWSQALGSNEVTAASNAPWSDNLATGASITLGFYGTHGGTNTDPTVFTVNGTTCLSVPAANQPPAISITSPQSGQLIQAPAPVQLAATAIDDHGVARVEFRVDGTLVLADTTAPYAGVLTGFPAGDHVLEATAIDNGEPPLRTSARVPFHVAAPTGALVVTPTSLVVPDGGQSFFVVQMTAPPPSAVIVFLTRTGDPGITCIPTTIVLTPTNWSTGVVITCTATVGPPATTVYTLSATGYSSVSTILTRP</sequence>
<dbReference type="InterPro" id="IPR012291">
    <property type="entry name" value="CBM2_carb-bd_dom_sf"/>
</dbReference>
<evidence type="ECO:0000313" key="4">
    <source>
        <dbReference type="Proteomes" id="UP000482960"/>
    </source>
</evidence>
<name>A0A6V8LEB3_9ACTN</name>
<dbReference type="EMBL" id="BLPG01000001">
    <property type="protein sequence ID" value="GFJ95582.1"/>
    <property type="molecule type" value="Genomic_DNA"/>
</dbReference>
<dbReference type="SUPFAM" id="SSF49384">
    <property type="entry name" value="Carbohydrate-binding domain"/>
    <property type="match status" value="1"/>
</dbReference>
<feature type="domain" description="CBM2" evidence="2">
    <location>
        <begin position="35"/>
        <end position="147"/>
    </location>
</feature>
<proteinExistence type="predicted"/>
<organism evidence="3 4">
    <name type="scientific">Phytohabitans rumicis</name>
    <dbReference type="NCBI Taxonomy" id="1076125"/>
    <lineage>
        <taxon>Bacteria</taxon>
        <taxon>Bacillati</taxon>
        <taxon>Actinomycetota</taxon>
        <taxon>Actinomycetes</taxon>
        <taxon>Micromonosporales</taxon>
        <taxon>Micromonosporaceae</taxon>
    </lineage>
</organism>
<dbReference type="InterPro" id="IPR008965">
    <property type="entry name" value="CBM2/CBM3_carb-bd_dom_sf"/>
</dbReference>
<reference evidence="3 4" key="2">
    <citation type="submission" date="2020-03" db="EMBL/GenBank/DDBJ databases">
        <authorList>
            <person name="Ichikawa N."/>
            <person name="Kimura A."/>
            <person name="Kitahashi Y."/>
            <person name="Uohara A."/>
        </authorList>
    </citation>
    <scope>NUCLEOTIDE SEQUENCE [LARGE SCALE GENOMIC DNA]</scope>
    <source>
        <strain evidence="3 4">NBRC 108638</strain>
    </source>
</reference>
<evidence type="ECO:0000256" key="1">
    <source>
        <dbReference type="SAM" id="SignalP"/>
    </source>
</evidence>
<protein>
    <recommendedName>
        <fullName evidence="2">CBM2 domain-containing protein</fullName>
    </recommendedName>
</protein>
<gene>
    <name evidence="3" type="ORF">Prum_092240</name>
</gene>
<dbReference type="InterPro" id="IPR013783">
    <property type="entry name" value="Ig-like_fold"/>
</dbReference>
<dbReference type="Pfam" id="PF00553">
    <property type="entry name" value="CBM_2"/>
    <property type="match status" value="1"/>
</dbReference>
<dbReference type="InterPro" id="IPR001919">
    <property type="entry name" value="CBD2"/>
</dbReference>
<dbReference type="Pfam" id="PF17957">
    <property type="entry name" value="Big_7"/>
    <property type="match status" value="1"/>
</dbReference>
<keyword evidence="4" id="KW-1185">Reference proteome</keyword>
<keyword evidence="1" id="KW-0732">Signal</keyword>
<feature type="signal peptide" evidence="1">
    <location>
        <begin position="1"/>
        <end position="38"/>
    </location>
</feature>
<dbReference type="Gene3D" id="2.60.40.10">
    <property type="entry name" value="Immunoglobulins"/>
    <property type="match status" value="1"/>
</dbReference>
<dbReference type="GO" id="GO:0005975">
    <property type="term" value="P:carbohydrate metabolic process"/>
    <property type="evidence" value="ECO:0007669"/>
    <property type="project" value="InterPro"/>
</dbReference>
<comment type="caution">
    <text evidence="3">The sequence shown here is derived from an EMBL/GenBank/DDBJ whole genome shotgun (WGS) entry which is preliminary data.</text>
</comment>
<accession>A0A6V8LEB3</accession>
<evidence type="ECO:0000259" key="2">
    <source>
        <dbReference type="PROSITE" id="PS51173"/>
    </source>
</evidence>
<reference evidence="3 4" key="1">
    <citation type="submission" date="2020-03" db="EMBL/GenBank/DDBJ databases">
        <title>Whole genome shotgun sequence of Phytohabitans rumicis NBRC 108638.</title>
        <authorList>
            <person name="Komaki H."/>
            <person name="Tamura T."/>
        </authorList>
    </citation>
    <scope>NUCLEOTIDE SEQUENCE [LARGE SCALE GENOMIC DNA]</scope>
    <source>
        <strain evidence="3 4">NBRC 108638</strain>
    </source>
</reference>
<feature type="chain" id="PRO_5028883541" description="CBM2 domain-containing protein" evidence="1">
    <location>
        <begin position="39"/>
        <end position="340"/>
    </location>
</feature>
<evidence type="ECO:0000313" key="3">
    <source>
        <dbReference type="EMBL" id="GFJ95582.1"/>
    </source>
</evidence>
<dbReference type="AlphaFoldDB" id="A0A6V8LEB3"/>